<evidence type="ECO:0000256" key="11">
    <source>
        <dbReference type="ARBA" id="ARBA00036868"/>
    </source>
</evidence>
<dbReference type="GO" id="GO:0006508">
    <property type="term" value="P:proteolysis"/>
    <property type="evidence" value="ECO:0007669"/>
    <property type="project" value="UniProtKB-KW"/>
</dbReference>
<name>T1KX65_TETUR</name>
<evidence type="ECO:0000256" key="5">
    <source>
        <dbReference type="ARBA" id="ARBA00022729"/>
    </source>
</evidence>
<keyword evidence="6 21" id="KW-0378">Hydrolase</keyword>
<feature type="binding site" evidence="19">
    <location>
        <position position="406"/>
    </location>
    <ligand>
        <name>Zn(2+)</name>
        <dbReference type="ChEBI" id="CHEBI:29105"/>
        <label>2</label>
        <note>catalytic</note>
    </ligand>
</feature>
<feature type="active site" description="Proton acceptor 1" evidence="13">
    <location>
        <position position="407"/>
    </location>
</feature>
<evidence type="ECO:0000256" key="17">
    <source>
        <dbReference type="PIRSR" id="PIRSR601548-3"/>
    </source>
</evidence>
<dbReference type="GO" id="GO:0046872">
    <property type="term" value="F:metal ion binding"/>
    <property type="evidence" value="ECO:0007669"/>
    <property type="project" value="UniProtKB-KW"/>
</dbReference>
<evidence type="ECO:0000256" key="2">
    <source>
        <dbReference type="ARBA" id="ARBA00022645"/>
    </source>
</evidence>
<feature type="active site" description="Proton acceptor 2" evidence="15">
    <location>
        <position position="407"/>
    </location>
</feature>
<dbReference type="GO" id="GO:0004180">
    <property type="term" value="F:carboxypeptidase activity"/>
    <property type="evidence" value="ECO:0007669"/>
    <property type="project" value="UniProtKB-KW"/>
</dbReference>
<feature type="binding site" evidence="17">
    <location>
        <position position="434"/>
    </location>
    <ligand>
        <name>Zn(2+)</name>
        <dbReference type="ChEBI" id="CHEBI:29105"/>
        <label>1</label>
        <note>catalytic</note>
    </ligand>
</feature>
<dbReference type="EMBL" id="CAEY01000676">
    <property type="status" value="NOT_ANNOTATED_CDS"/>
    <property type="molecule type" value="Genomic_DNA"/>
</dbReference>
<evidence type="ECO:0000256" key="3">
    <source>
        <dbReference type="ARBA" id="ARBA00022670"/>
    </source>
</evidence>
<feature type="glycosylation site" description="N-linked (GlcNAc...) (complex) asparagine" evidence="14">
    <location>
        <position position="105"/>
    </location>
</feature>
<evidence type="ECO:0000256" key="8">
    <source>
        <dbReference type="ARBA" id="ARBA00023049"/>
    </source>
</evidence>
<feature type="signal peptide" evidence="22">
    <location>
        <begin position="1"/>
        <end position="20"/>
    </location>
</feature>
<evidence type="ECO:0000256" key="13">
    <source>
        <dbReference type="PIRSR" id="PIRSR601548-1"/>
    </source>
</evidence>
<evidence type="ECO:0000256" key="16">
    <source>
        <dbReference type="PIRSR" id="PIRSR601548-2"/>
    </source>
</evidence>
<feature type="active site" description="Proton donor 2" evidence="15">
    <location>
        <position position="536"/>
    </location>
</feature>
<feature type="binding site" evidence="17">
    <location>
        <position position="410"/>
    </location>
    <ligand>
        <name>Zn(2+)</name>
        <dbReference type="ChEBI" id="CHEBI:29105"/>
        <label>1</label>
        <note>catalytic</note>
    </ligand>
</feature>
<evidence type="ECO:0000256" key="9">
    <source>
        <dbReference type="ARBA" id="ARBA00023157"/>
    </source>
</evidence>
<dbReference type="InterPro" id="IPR001548">
    <property type="entry name" value="Peptidase_M2"/>
</dbReference>
<keyword evidence="3 21" id="KW-0645">Protease</keyword>
<dbReference type="EnsemblMetazoa" id="tetur25g01290.1">
    <property type="protein sequence ID" value="tetur25g01290.1"/>
    <property type="gene ID" value="tetur25g01290"/>
</dbReference>
<evidence type="ECO:0000256" key="14">
    <source>
        <dbReference type="PIRSR" id="PIRSR601548-10"/>
    </source>
</evidence>
<keyword evidence="5 22" id="KW-0732">Signal</keyword>
<keyword evidence="10 14" id="KW-0325">Glycoprotein</keyword>
<dbReference type="GO" id="GO:0005886">
    <property type="term" value="C:plasma membrane"/>
    <property type="evidence" value="ECO:0007669"/>
    <property type="project" value="TreeGrafter"/>
</dbReference>
<feature type="active site" description="Proton donor 1" evidence="13">
    <location>
        <position position="536"/>
    </location>
</feature>
<keyword evidence="4 17" id="KW-0479">Metal-binding</keyword>
<evidence type="ECO:0000256" key="22">
    <source>
        <dbReference type="SAM" id="SignalP"/>
    </source>
</evidence>
<dbReference type="GO" id="GO:0008237">
    <property type="term" value="F:metallopeptidase activity"/>
    <property type="evidence" value="ECO:0007669"/>
    <property type="project" value="UniProtKB-KW"/>
</dbReference>
<evidence type="ECO:0000256" key="15">
    <source>
        <dbReference type="PIRSR" id="PIRSR601548-11"/>
    </source>
</evidence>
<dbReference type="PRINTS" id="PR00791">
    <property type="entry name" value="PEPDIPTASEA"/>
</dbReference>
<evidence type="ECO:0000256" key="18">
    <source>
        <dbReference type="PIRSR" id="PIRSR601548-4"/>
    </source>
</evidence>
<evidence type="ECO:0000256" key="20">
    <source>
        <dbReference type="PROSITE-ProRule" id="PRU01355"/>
    </source>
</evidence>
<keyword evidence="8 21" id="KW-0482">Metalloprotease</keyword>
<dbReference type="Pfam" id="PF01401">
    <property type="entry name" value="Peptidase_M2"/>
    <property type="match status" value="1"/>
</dbReference>
<feature type="disulfide bond" evidence="18">
    <location>
        <begin position="561"/>
        <end position="573"/>
    </location>
</feature>
<evidence type="ECO:0000313" key="24">
    <source>
        <dbReference type="Proteomes" id="UP000015104"/>
    </source>
</evidence>
<keyword evidence="24" id="KW-1185">Reference proteome</keyword>
<feature type="disulfide bond" evidence="18 20">
    <location>
        <begin position="375"/>
        <end position="393"/>
    </location>
</feature>
<dbReference type="EC" id="3.4.-.-" evidence="21"/>
<organism evidence="23 24">
    <name type="scientific">Tetranychus urticae</name>
    <name type="common">Two-spotted spider mite</name>
    <dbReference type="NCBI Taxonomy" id="32264"/>
    <lineage>
        <taxon>Eukaryota</taxon>
        <taxon>Metazoa</taxon>
        <taxon>Ecdysozoa</taxon>
        <taxon>Arthropoda</taxon>
        <taxon>Chelicerata</taxon>
        <taxon>Arachnida</taxon>
        <taxon>Acari</taxon>
        <taxon>Acariformes</taxon>
        <taxon>Trombidiformes</taxon>
        <taxon>Prostigmata</taxon>
        <taxon>Eleutherengona</taxon>
        <taxon>Raphignathae</taxon>
        <taxon>Tetranychoidea</taxon>
        <taxon>Tetranychidae</taxon>
        <taxon>Tetranychus</taxon>
    </lineage>
</organism>
<reference evidence="23" key="2">
    <citation type="submission" date="2015-06" db="UniProtKB">
        <authorList>
            <consortium name="EnsemblMetazoa"/>
        </authorList>
    </citation>
    <scope>IDENTIFICATION</scope>
</reference>
<feature type="binding site" evidence="16">
    <location>
        <position position="247"/>
    </location>
    <ligand>
        <name>chloride</name>
        <dbReference type="ChEBI" id="CHEBI:17996"/>
        <label>1</label>
    </ligand>
</feature>
<feature type="chain" id="PRO_5004591925" description="Angiotensin-converting enzyme" evidence="22">
    <location>
        <begin position="21"/>
        <end position="646"/>
    </location>
</feature>
<evidence type="ECO:0000256" key="12">
    <source>
        <dbReference type="ARBA" id="ARBA00039858"/>
    </source>
</evidence>
<dbReference type="GO" id="GO:0008241">
    <property type="term" value="F:peptidyl-dipeptidase activity"/>
    <property type="evidence" value="ECO:0007669"/>
    <property type="project" value="UniProtKB-EC"/>
</dbReference>
<comment type="similarity">
    <text evidence="1 20 21">Belongs to the peptidase M2 family.</text>
</comment>
<reference evidence="24" key="1">
    <citation type="submission" date="2011-08" db="EMBL/GenBank/DDBJ databases">
        <authorList>
            <person name="Rombauts S."/>
        </authorList>
    </citation>
    <scope>NUCLEOTIDE SEQUENCE</scope>
    <source>
        <strain evidence="24">London</strain>
    </source>
</reference>
<accession>T1KX65</accession>
<feature type="binding site" evidence="19">
    <location>
        <position position="434"/>
    </location>
    <ligand>
        <name>Zn(2+)</name>
        <dbReference type="ChEBI" id="CHEBI:29105"/>
        <label>2</label>
        <note>catalytic</note>
    </ligand>
</feature>
<evidence type="ECO:0000256" key="10">
    <source>
        <dbReference type="ARBA" id="ARBA00023180"/>
    </source>
</evidence>
<dbReference type="Proteomes" id="UP000015104">
    <property type="component" value="Unassembled WGS sequence"/>
</dbReference>
<dbReference type="PROSITE" id="PS52011">
    <property type="entry name" value="PEPTIDASE_M2"/>
    <property type="match status" value="1"/>
</dbReference>
<comment type="caution">
    <text evidence="20">Lacks conserved residue(s) required for the propagation of feature annotation.</text>
</comment>
<dbReference type="STRING" id="32264.T1KX65"/>
<comment type="cofactor">
    <cofactor evidence="21">
        <name>Zn(2+)</name>
        <dbReference type="ChEBI" id="CHEBI:29105"/>
    </cofactor>
    <text evidence="21">Binds 1 zinc ion per subunit.</text>
</comment>
<keyword evidence="9 18" id="KW-1015">Disulfide bond</keyword>
<proteinExistence type="inferred from homology"/>
<evidence type="ECO:0000256" key="4">
    <source>
        <dbReference type="ARBA" id="ARBA00022723"/>
    </source>
</evidence>
<feature type="binding site" evidence="19">
    <location>
        <position position="410"/>
    </location>
    <ligand>
        <name>Zn(2+)</name>
        <dbReference type="ChEBI" id="CHEBI:29105"/>
        <label>2</label>
        <note>catalytic</note>
    </ligand>
</feature>
<evidence type="ECO:0000313" key="23">
    <source>
        <dbReference type="EnsemblMetazoa" id="tetur25g01290.1"/>
    </source>
</evidence>
<evidence type="ECO:0000256" key="7">
    <source>
        <dbReference type="ARBA" id="ARBA00022833"/>
    </source>
</evidence>
<protein>
    <recommendedName>
        <fullName evidence="12 21">Angiotensin-converting enzyme</fullName>
        <ecNumber evidence="21">3.4.-.-</ecNumber>
    </recommendedName>
</protein>
<evidence type="ECO:0000256" key="1">
    <source>
        <dbReference type="ARBA" id="ARBA00008139"/>
    </source>
</evidence>
<dbReference type="FunFam" id="1.10.1370.30:FF:000004">
    <property type="entry name" value="Angiotensin-converting enzyme"/>
    <property type="match status" value="1"/>
</dbReference>
<sequence length="646" mass="73932">MFPRLTIICLISGLIGIIQCNTIPHQLDIIIKSPSTSPQLIDDSDSKYKSGNNTDEAAARAFLKAQEIEAVKICRKSVQAEWNFASNLTEYNKQVLLETSRQSANFAKETWYNATSFAWKNFSDPLIRRWFKGLSVLGTGVLDGYKLNQLNEIIADMEDAYSNGKVCPYSAEPVTNKSLCNLNFDEDITEIMSKSRNYEELKSIWTQWRDVTGKKMRNNYLKYIELLNEAAKLNGFSDNGQLWRDGYESDSFEDDLEIIWNQFEPLYKLLHAFTRKKLIAIYGEDKIKPNGPIPAHILGNMWAQSWSSLGDLLTPFPNKPSVDITDNILAKNLSVVDMFRISERFFTSLGLKPMTDKFWKYSILERPSDGREMTCHASAWDFCDGDDVRIKMCTQRNMKEFIVIHHEMGHIQYYIQYKNQPYVFRGGANPGFHEAVGDTLALSVSTPTHLKTIGLLDEISADSEGDLNHLMSMALDKIAFLPVGYLMDRYRWKVFADNSTHSSLNRLWWEHRLRYQGICPPVRRTEQDFDAGSKYHIAANVPYIRYFVSYIIQFQFHKALCQAAGNTGPLYQCDIYQSREAGQLLSNVLSLGSSKHWSEALEIITGSKKMSALPLMEYFAPLIDWLKTQVNEDEIGWVSSDPMICP</sequence>
<feature type="glycosylation site" description="N-linked (GlcNAc...) asparagine; partial" evidence="14">
    <location>
        <position position="176"/>
    </location>
</feature>
<dbReference type="Gene3D" id="1.10.1370.30">
    <property type="match status" value="2"/>
</dbReference>
<feature type="glycosylation site" description="N-linked (GlcNAc...) asparagine" evidence="14">
    <location>
        <position position="87"/>
    </location>
</feature>
<dbReference type="HOGENOM" id="CLU_014364_3_3_1"/>
<keyword evidence="7 17" id="KW-0862">Zinc</keyword>
<dbReference type="eggNOG" id="KOG3690">
    <property type="taxonomic scope" value="Eukaryota"/>
</dbReference>
<dbReference type="CDD" id="cd06461">
    <property type="entry name" value="M2_ACE"/>
    <property type="match status" value="1"/>
</dbReference>
<keyword evidence="2 21" id="KW-0121">Carboxypeptidase</keyword>
<dbReference type="AlphaFoldDB" id="T1KX65"/>
<comment type="catalytic activity">
    <reaction evidence="11">
        <text>Release of a C-terminal dipeptide, oligopeptide-|-Xaa-Yaa, when Xaa is not Pro, and Yaa is neither Asp nor Glu. Thus, conversion of angiotensin I to angiotensin II, with increase in vasoconstrictor activity, but no action on angiotensin II.</text>
        <dbReference type="EC" id="3.4.15.1"/>
    </reaction>
</comment>
<evidence type="ECO:0000256" key="19">
    <source>
        <dbReference type="PIRSR" id="PIRSR601548-8"/>
    </source>
</evidence>
<feature type="binding site" evidence="17">
    <location>
        <position position="406"/>
    </location>
    <ligand>
        <name>Zn(2+)</name>
        <dbReference type="ChEBI" id="CHEBI:29105"/>
        <label>1</label>
        <note>catalytic</note>
    </ligand>
</feature>
<evidence type="ECO:0000256" key="6">
    <source>
        <dbReference type="ARBA" id="ARBA00022801"/>
    </source>
</evidence>
<evidence type="ECO:0000256" key="21">
    <source>
        <dbReference type="RuleBase" id="RU361144"/>
    </source>
</evidence>
<dbReference type="SUPFAM" id="SSF55486">
    <property type="entry name" value="Metalloproteases ('zincins'), catalytic domain"/>
    <property type="match status" value="1"/>
</dbReference>
<dbReference type="PANTHER" id="PTHR10514:SF27">
    <property type="entry name" value="ANGIOTENSIN-CONVERTING ENZYME"/>
    <property type="match status" value="1"/>
</dbReference>
<dbReference type="PANTHER" id="PTHR10514">
    <property type="entry name" value="ANGIOTENSIN-CONVERTING ENZYME"/>
    <property type="match status" value="1"/>
</dbReference>
<feature type="binding site" evidence="16">
    <location>
        <position position="545"/>
    </location>
    <ligand>
        <name>chloride</name>
        <dbReference type="ChEBI" id="CHEBI:17996"/>
        <label>1</label>
    </ligand>
</feature>